<evidence type="ECO:0000259" key="8">
    <source>
        <dbReference type="Pfam" id="PF20684"/>
    </source>
</evidence>
<dbReference type="Proteomes" id="UP000799444">
    <property type="component" value="Unassembled WGS sequence"/>
</dbReference>
<comment type="caution">
    <text evidence="9">The sequence shown here is derived from an EMBL/GenBank/DDBJ whole genome shotgun (WGS) entry which is preliminary data.</text>
</comment>
<evidence type="ECO:0000256" key="3">
    <source>
        <dbReference type="ARBA" id="ARBA00022989"/>
    </source>
</evidence>
<feature type="transmembrane region" description="Helical" evidence="7">
    <location>
        <begin position="97"/>
        <end position="119"/>
    </location>
</feature>
<evidence type="ECO:0000256" key="2">
    <source>
        <dbReference type="ARBA" id="ARBA00022692"/>
    </source>
</evidence>
<feature type="region of interest" description="Disordered" evidence="6">
    <location>
        <begin position="285"/>
        <end position="316"/>
    </location>
</feature>
<evidence type="ECO:0000256" key="7">
    <source>
        <dbReference type="SAM" id="Phobius"/>
    </source>
</evidence>
<evidence type="ECO:0000256" key="1">
    <source>
        <dbReference type="ARBA" id="ARBA00004141"/>
    </source>
</evidence>
<accession>A0A9P4RC22</accession>
<feature type="transmembrane region" description="Helical" evidence="7">
    <location>
        <begin position="126"/>
        <end position="147"/>
    </location>
</feature>
<evidence type="ECO:0000313" key="10">
    <source>
        <dbReference type="Proteomes" id="UP000799444"/>
    </source>
</evidence>
<keyword evidence="3 7" id="KW-1133">Transmembrane helix</keyword>
<feature type="transmembrane region" description="Helical" evidence="7">
    <location>
        <begin position="248"/>
        <end position="271"/>
    </location>
</feature>
<dbReference type="PANTHER" id="PTHR33048">
    <property type="entry name" value="PTH11-LIKE INTEGRAL MEMBRANE PROTEIN (AFU_ORTHOLOGUE AFUA_5G11245)"/>
    <property type="match status" value="1"/>
</dbReference>
<dbReference type="OrthoDB" id="4682787at2759"/>
<dbReference type="PANTHER" id="PTHR33048:SF96">
    <property type="entry name" value="INTEGRAL MEMBRANE PROTEIN"/>
    <property type="match status" value="1"/>
</dbReference>
<keyword evidence="10" id="KW-1185">Reference proteome</keyword>
<reference evidence="9" key="1">
    <citation type="journal article" date="2020" name="Stud. Mycol.">
        <title>101 Dothideomycetes genomes: a test case for predicting lifestyles and emergence of pathogens.</title>
        <authorList>
            <person name="Haridas S."/>
            <person name="Albert R."/>
            <person name="Binder M."/>
            <person name="Bloem J."/>
            <person name="Labutti K."/>
            <person name="Salamov A."/>
            <person name="Andreopoulos B."/>
            <person name="Baker S."/>
            <person name="Barry K."/>
            <person name="Bills G."/>
            <person name="Bluhm B."/>
            <person name="Cannon C."/>
            <person name="Castanera R."/>
            <person name="Culley D."/>
            <person name="Daum C."/>
            <person name="Ezra D."/>
            <person name="Gonzalez J."/>
            <person name="Henrissat B."/>
            <person name="Kuo A."/>
            <person name="Liang C."/>
            <person name="Lipzen A."/>
            <person name="Lutzoni F."/>
            <person name="Magnuson J."/>
            <person name="Mondo S."/>
            <person name="Nolan M."/>
            <person name="Ohm R."/>
            <person name="Pangilinan J."/>
            <person name="Park H.-J."/>
            <person name="Ramirez L."/>
            <person name="Alfaro M."/>
            <person name="Sun H."/>
            <person name="Tritt A."/>
            <person name="Yoshinaga Y."/>
            <person name="Zwiers L.-H."/>
            <person name="Turgeon B."/>
            <person name="Goodwin S."/>
            <person name="Spatafora J."/>
            <person name="Crous P."/>
            <person name="Grigoriev I."/>
        </authorList>
    </citation>
    <scope>NUCLEOTIDE SEQUENCE</scope>
    <source>
        <strain evidence="9">CBS 125425</strain>
    </source>
</reference>
<feature type="transmembrane region" description="Helical" evidence="7">
    <location>
        <begin position="20"/>
        <end position="38"/>
    </location>
</feature>
<feature type="region of interest" description="Disordered" evidence="6">
    <location>
        <begin position="360"/>
        <end position="401"/>
    </location>
</feature>
<feature type="domain" description="Rhodopsin" evidence="8">
    <location>
        <begin position="34"/>
        <end position="272"/>
    </location>
</feature>
<keyword evidence="2 7" id="KW-0812">Transmembrane</keyword>
<evidence type="ECO:0000256" key="5">
    <source>
        <dbReference type="ARBA" id="ARBA00038359"/>
    </source>
</evidence>
<protein>
    <recommendedName>
        <fullName evidence="8">Rhodopsin domain-containing protein</fullName>
    </recommendedName>
</protein>
<dbReference type="AlphaFoldDB" id="A0A9P4RC22"/>
<dbReference type="InterPro" id="IPR049326">
    <property type="entry name" value="Rhodopsin_dom_fungi"/>
</dbReference>
<feature type="transmembrane region" description="Helical" evidence="7">
    <location>
        <begin position="179"/>
        <end position="198"/>
    </location>
</feature>
<dbReference type="GO" id="GO:0016020">
    <property type="term" value="C:membrane"/>
    <property type="evidence" value="ECO:0007669"/>
    <property type="project" value="UniProtKB-SubCell"/>
</dbReference>
<feature type="transmembrane region" description="Helical" evidence="7">
    <location>
        <begin position="50"/>
        <end position="70"/>
    </location>
</feature>
<evidence type="ECO:0000313" key="9">
    <source>
        <dbReference type="EMBL" id="KAF2740798.1"/>
    </source>
</evidence>
<feature type="transmembrane region" description="Helical" evidence="7">
    <location>
        <begin position="210"/>
        <end position="228"/>
    </location>
</feature>
<name>A0A9P4RC22_9PLEO</name>
<keyword evidence="4 7" id="KW-0472">Membrane</keyword>
<dbReference type="Pfam" id="PF20684">
    <property type="entry name" value="Fung_rhodopsin"/>
    <property type="match status" value="1"/>
</dbReference>
<organism evidence="9 10">
    <name type="scientific">Polyplosphaeria fusca</name>
    <dbReference type="NCBI Taxonomy" id="682080"/>
    <lineage>
        <taxon>Eukaryota</taxon>
        <taxon>Fungi</taxon>
        <taxon>Dikarya</taxon>
        <taxon>Ascomycota</taxon>
        <taxon>Pezizomycotina</taxon>
        <taxon>Dothideomycetes</taxon>
        <taxon>Pleosporomycetidae</taxon>
        <taxon>Pleosporales</taxon>
        <taxon>Tetraplosphaeriaceae</taxon>
        <taxon>Polyplosphaeria</taxon>
    </lineage>
</organism>
<evidence type="ECO:0000256" key="6">
    <source>
        <dbReference type="SAM" id="MobiDB-lite"/>
    </source>
</evidence>
<sequence>MATTHDDDSIQQRGQAQARIAITFLVLSWFFVALRIWTRTCTIHNFGWDDGTIILATALFSAYCATMLYIEANGGGTHVTKIEELVDLTKWTIVGEATYVLTVMVLKISLGIFFTRIVIRRSQLYVIYTAVTCSMISSILSFFYVLLRCGNVINDYVYQQLANNCTPRSADLFVAYQQASITTLTDCILAALPILILWDANMDIRSKLSVGFILSLAAFGCVASMIRFQYVEGLTHFEDFFWNATNIAIWSTVEPGVGIIAGCLATLRPLLRSFLSKARLLQSEKHSSRGRSGTGSSNRQRWSRSMHNMPTEVGPAPNTLSIDIAYRLKSTISKRDSTDDILAAANDPFLDWQSTRSRSLEIDRRSSRTSRTSKVSESRDRPLPPLPPLPLKLAKRTTSVV</sequence>
<gene>
    <name evidence="9" type="ORF">EJ04DRAFT_518570</name>
</gene>
<comment type="similarity">
    <text evidence="5">Belongs to the SAT4 family.</text>
</comment>
<proteinExistence type="inferred from homology"/>
<comment type="subcellular location">
    <subcellularLocation>
        <location evidence="1">Membrane</location>
        <topology evidence="1">Multi-pass membrane protein</topology>
    </subcellularLocation>
</comment>
<evidence type="ECO:0000256" key="4">
    <source>
        <dbReference type="ARBA" id="ARBA00023136"/>
    </source>
</evidence>
<dbReference type="EMBL" id="ML996099">
    <property type="protein sequence ID" value="KAF2740798.1"/>
    <property type="molecule type" value="Genomic_DNA"/>
</dbReference>
<feature type="compositionally biased region" description="Low complexity" evidence="6">
    <location>
        <begin position="290"/>
        <end position="299"/>
    </location>
</feature>
<dbReference type="InterPro" id="IPR052337">
    <property type="entry name" value="SAT4-like"/>
</dbReference>